<dbReference type="PROSITE" id="PS51257">
    <property type="entry name" value="PROKAR_LIPOPROTEIN"/>
    <property type="match status" value="1"/>
</dbReference>
<feature type="signal peptide" evidence="2">
    <location>
        <begin position="1"/>
        <end position="19"/>
    </location>
</feature>
<gene>
    <name evidence="3" type="ORF">INF28_04610</name>
</gene>
<evidence type="ECO:0000313" key="3">
    <source>
        <dbReference type="EMBL" id="MBE5039743.1"/>
    </source>
</evidence>
<organism evidence="3 4">
    <name type="scientific">Ructibacterium gallinarum</name>
    <dbReference type="NCBI Taxonomy" id="2779355"/>
    <lineage>
        <taxon>Bacteria</taxon>
        <taxon>Bacillati</taxon>
        <taxon>Bacillota</taxon>
        <taxon>Clostridia</taxon>
        <taxon>Eubacteriales</taxon>
        <taxon>Oscillospiraceae</taxon>
        <taxon>Ructibacterium</taxon>
    </lineage>
</organism>
<evidence type="ECO:0000313" key="4">
    <source>
        <dbReference type="Proteomes" id="UP000806542"/>
    </source>
</evidence>
<feature type="region of interest" description="Disordered" evidence="1">
    <location>
        <begin position="182"/>
        <end position="224"/>
    </location>
</feature>
<name>A0A9D5M1L5_9FIRM</name>
<evidence type="ECO:0000256" key="1">
    <source>
        <dbReference type="SAM" id="MobiDB-lite"/>
    </source>
</evidence>
<protein>
    <submittedName>
        <fullName evidence="3">Uncharacterized protein</fullName>
    </submittedName>
</protein>
<dbReference type="Gene3D" id="1.25.40.10">
    <property type="entry name" value="Tetratricopeptide repeat domain"/>
    <property type="match status" value="1"/>
</dbReference>
<dbReference type="InterPro" id="IPR011990">
    <property type="entry name" value="TPR-like_helical_dom_sf"/>
</dbReference>
<keyword evidence="4" id="KW-1185">Reference proteome</keyword>
<dbReference type="AlphaFoldDB" id="A0A9D5M1L5"/>
<dbReference type="Proteomes" id="UP000806542">
    <property type="component" value="Unassembled WGS sequence"/>
</dbReference>
<dbReference type="EMBL" id="JADCKB010000007">
    <property type="protein sequence ID" value="MBE5039743.1"/>
    <property type="molecule type" value="Genomic_DNA"/>
</dbReference>
<accession>A0A9D5M1L5</accession>
<sequence length="286" mass="32185">MKRLVCILLAVLAAAAALSGCGKKEEPDYYMQGYDAVKAGKYEEALEAFETAAKQGDEQAETAAEIVSGYLNAQEAYMLGNLESAKAFLKEIPENYKYYAIGEDIDALRQKVYSGNMEEVPEEPKESDPPATDRPEMTEESKLSVEKEEEFSRREETDLELQQIHELIKSGYLDQAKERLNSLPSDMTDGQRQKAEQYRSELSDQQKNDTQENKKSDTDFTPEKAAEYVRRQYQLEGDLGDGLVAKYDADGNKYYELMIQSGSGDDAEILTLHVFGDGTVQVTDRR</sequence>
<feature type="compositionally biased region" description="Basic and acidic residues" evidence="1">
    <location>
        <begin position="189"/>
        <end position="224"/>
    </location>
</feature>
<reference evidence="3" key="1">
    <citation type="submission" date="2020-10" db="EMBL/GenBank/DDBJ databases">
        <title>ChiBAC.</title>
        <authorList>
            <person name="Zenner C."/>
            <person name="Hitch T.C.A."/>
            <person name="Clavel T."/>
        </authorList>
    </citation>
    <scope>NUCLEOTIDE SEQUENCE</scope>
    <source>
        <strain evidence="3">DSM 107454</strain>
    </source>
</reference>
<feature type="chain" id="PRO_5039198336" evidence="2">
    <location>
        <begin position="20"/>
        <end position="286"/>
    </location>
</feature>
<proteinExistence type="predicted"/>
<feature type="region of interest" description="Disordered" evidence="1">
    <location>
        <begin position="116"/>
        <end position="158"/>
    </location>
</feature>
<keyword evidence="2" id="KW-0732">Signal</keyword>
<evidence type="ECO:0000256" key="2">
    <source>
        <dbReference type="SAM" id="SignalP"/>
    </source>
</evidence>
<comment type="caution">
    <text evidence="3">The sequence shown here is derived from an EMBL/GenBank/DDBJ whole genome shotgun (WGS) entry which is preliminary data.</text>
</comment>
<dbReference type="RefSeq" id="WP_226392308.1">
    <property type="nucleotide sequence ID" value="NZ_JADCKB010000007.1"/>
</dbReference>
<feature type="compositionally biased region" description="Basic and acidic residues" evidence="1">
    <location>
        <begin position="122"/>
        <end position="156"/>
    </location>
</feature>